<comment type="caution">
    <text evidence="1">The sequence shown here is derived from an EMBL/GenBank/DDBJ whole genome shotgun (WGS) entry which is preliminary data.</text>
</comment>
<proteinExistence type="predicted"/>
<evidence type="ECO:0000313" key="1">
    <source>
        <dbReference type="EMBL" id="KKN66625.1"/>
    </source>
</evidence>
<gene>
    <name evidence="1" type="ORF">LCGC14_0469600</name>
</gene>
<dbReference type="AlphaFoldDB" id="A0A0F9SCM3"/>
<reference evidence="1" key="1">
    <citation type="journal article" date="2015" name="Nature">
        <title>Complex archaea that bridge the gap between prokaryotes and eukaryotes.</title>
        <authorList>
            <person name="Spang A."/>
            <person name="Saw J.H."/>
            <person name="Jorgensen S.L."/>
            <person name="Zaremba-Niedzwiedzka K."/>
            <person name="Martijn J."/>
            <person name="Lind A.E."/>
            <person name="van Eijk R."/>
            <person name="Schleper C."/>
            <person name="Guy L."/>
            <person name="Ettema T.J."/>
        </authorList>
    </citation>
    <scope>NUCLEOTIDE SEQUENCE</scope>
</reference>
<organism evidence="1">
    <name type="scientific">marine sediment metagenome</name>
    <dbReference type="NCBI Taxonomy" id="412755"/>
    <lineage>
        <taxon>unclassified sequences</taxon>
        <taxon>metagenomes</taxon>
        <taxon>ecological metagenomes</taxon>
    </lineage>
</organism>
<accession>A0A0F9SCM3</accession>
<name>A0A0F9SCM3_9ZZZZ</name>
<sequence length="128" mass="14553">MYTKKIWCCVGDEYDNLAYSIDTPCRYKGKYFPLHEAHHATKGDFEIYGGRCWSPACLSSGPIGEDFKLTLHFPPTDSGEPSSDDINVVLKAIEEVVDTEEFKSKVRRVLANDRIYVIARTNVYCGDY</sequence>
<protein>
    <submittedName>
        <fullName evidence="1">Uncharacterized protein</fullName>
    </submittedName>
</protein>
<dbReference type="EMBL" id="LAZR01000495">
    <property type="protein sequence ID" value="KKN66625.1"/>
    <property type="molecule type" value="Genomic_DNA"/>
</dbReference>